<protein>
    <submittedName>
        <fullName evidence="1">Uncharacterized protein</fullName>
    </submittedName>
</protein>
<gene>
    <name evidence="1" type="ORF">HanXRQr2_Chr14g0668691</name>
</gene>
<evidence type="ECO:0000313" key="2">
    <source>
        <dbReference type="Proteomes" id="UP000215914"/>
    </source>
</evidence>
<keyword evidence="2" id="KW-1185">Reference proteome</keyword>
<comment type="caution">
    <text evidence="1">The sequence shown here is derived from an EMBL/GenBank/DDBJ whole genome shotgun (WGS) entry which is preliminary data.</text>
</comment>
<name>A0A9K3H867_HELAN</name>
<dbReference type="Proteomes" id="UP000215914">
    <property type="component" value="Unassembled WGS sequence"/>
</dbReference>
<accession>A0A9K3H867</accession>
<reference evidence="1" key="1">
    <citation type="journal article" date="2017" name="Nature">
        <title>The sunflower genome provides insights into oil metabolism, flowering and Asterid evolution.</title>
        <authorList>
            <person name="Badouin H."/>
            <person name="Gouzy J."/>
            <person name="Grassa C.J."/>
            <person name="Murat F."/>
            <person name="Staton S.E."/>
            <person name="Cottret L."/>
            <person name="Lelandais-Briere C."/>
            <person name="Owens G.L."/>
            <person name="Carrere S."/>
            <person name="Mayjonade B."/>
            <person name="Legrand L."/>
            <person name="Gill N."/>
            <person name="Kane N.C."/>
            <person name="Bowers J.E."/>
            <person name="Hubner S."/>
            <person name="Bellec A."/>
            <person name="Berard A."/>
            <person name="Berges H."/>
            <person name="Blanchet N."/>
            <person name="Boniface M.C."/>
            <person name="Brunel D."/>
            <person name="Catrice O."/>
            <person name="Chaidir N."/>
            <person name="Claudel C."/>
            <person name="Donnadieu C."/>
            <person name="Faraut T."/>
            <person name="Fievet G."/>
            <person name="Helmstetter N."/>
            <person name="King M."/>
            <person name="Knapp S.J."/>
            <person name="Lai Z."/>
            <person name="Le Paslier M.C."/>
            <person name="Lippi Y."/>
            <person name="Lorenzon L."/>
            <person name="Mandel J.R."/>
            <person name="Marage G."/>
            <person name="Marchand G."/>
            <person name="Marquand E."/>
            <person name="Bret-Mestries E."/>
            <person name="Morien E."/>
            <person name="Nambeesan S."/>
            <person name="Nguyen T."/>
            <person name="Pegot-Espagnet P."/>
            <person name="Pouilly N."/>
            <person name="Raftis F."/>
            <person name="Sallet E."/>
            <person name="Schiex T."/>
            <person name="Thomas J."/>
            <person name="Vandecasteele C."/>
            <person name="Vares D."/>
            <person name="Vear F."/>
            <person name="Vautrin S."/>
            <person name="Crespi M."/>
            <person name="Mangin B."/>
            <person name="Burke J.M."/>
            <person name="Salse J."/>
            <person name="Munos S."/>
            <person name="Vincourt P."/>
            <person name="Rieseberg L.H."/>
            <person name="Langlade N.B."/>
        </authorList>
    </citation>
    <scope>NUCLEOTIDE SEQUENCE</scope>
    <source>
        <tissue evidence="1">Leaves</tissue>
    </source>
</reference>
<dbReference type="EMBL" id="MNCJ02000329">
    <property type="protein sequence ID" value="KAF5771267.1"/>
    <property type="molecule type" value="Genomic_DNA"/>
</dbReference>
<proteinExistence type="predicted"/>
<reference evidence="1" key="2">
    <citation type="submission" date="2020-06" db="EMBL/GenBank/DDBJ databases">
        <title>Helianthus annuus Genome sequencing and assembly Release 2.</title>
        <authorList>
            <person name="Gouzy J."/>
            <person name="Langlade N."/>
            <person name="Munos S."/>
        </authorList>
    </citation>
    <scope>NUCLEOTIDE SEQUENCE</scope>
    <source>
        <tissue evidence="1">Leaves</tissue>
    </source>
</reference>
<organism evidence="1 2">
    <name type="scientific">Helianthus annuus</name>
    <name type="common">Common sunflower</name>
    <dbReference type="NCBI Taxonomy" id="4232"/>
    <lineage>
        <taxon>Eukaryota</taxon>
        <taxon>Viridiplantae</taxon>
        <taxon>Streptophyta</taxon>
        <taxon>Embryophyta</taxon>
        <taxon>Tracheophyta</taxon>
        <taxon>Spermatophyta</taxon>
        <taxon>Magnoliopsida</taxon>
        <taxon>eudicotyledons</taxon>
        <taxon>Gunneridae</taxon>
        <taxon>Pentapetalae</taxon>
        <taxon>asterids</taxon>
        <taxon>campanulids</taxon>
        <taxon>Asterales</taxon>
        <taxon>Asteraceae</taxon>
        <taxon>Asteroideae</taxon>
        <taxon>Heliantheae alliance</taxon>
        <taxon>Heliantheae</taxon>
        <taxon>Helianthus</taxon>
    </lineage>
</organism>
<dbReference type="Gramene" id="mRNA:HanXRQr2_Chr14g0668691">
    <property type="protein sequence ID" value="mRNA:HanXRQr2_Chr14g0668691"/>
    <property type="gene ID" value="HanXRQr2_Chr14g0668691"/>
</dbReference>
<sequence length="49" mass="6112">MMICNYNRLEQGLDPTLKDFKKWLIFKLRNIVFIKSYLCKTWNLFHLFK</sequence>
<dbReference type="AlphaFoldDB" id="A0A9K3H867"/>
<evidence type="ECO:0000313" key="1">
    <source>
        <dbReference type="EMBL" id="KAF5771267.1"/>
    </source>
</evidence>